<accession>A0A2G5B7T4</accession>
<dbReference type="Proteomes" id="UP000242474">
    <property type="component" value="Unassembled WGS sequence"/>
</dbReference>
<dbReference type="AlphaFoldDB" id="A0A2G5B7T4"/>
<dbReference type="OrthoDB" id="5584559at2759"/>
<feature type="compositionally biased region" description="Basic residues" evidence="1">
    <location>
        <begin position="47"/>
        <end position="59"/>
    </location>
</feature>
<protein>
    <submittedName>
        <fullName evidence="2">Uncharacterized protein</fullName>
    </submittedName>
</protein>
<reference evidence="2 3" key="1">
    <citation type="journal article" date="2015" name="Genome Biol. Evol.">
        <title>Phylogenomic analyses indicate that early fungi evolved digesting cell walls of algal ancestors of land plants.</title>
        <authorList>
            <person name="Chang Y."/>
            <person name="Wang S."/>
            <person name="Sekimoto S."/>
            <person name="Aerts A.L."/>
            <person name="Choi C."/>
            <person name="Clum A."/>
            <person name="LaButti K.M."/>
            <person name="Lindquist E.A."/>
            <person name="Yee Ngan C."/>
            <person name="Ohm R.A."/>
            <person name="Salamov A.A."/>
            <person name="Grigoriev I.V."/>
            <person name="Spatafora J.W."/>
            <person name="Berbee M.L."/>
        </authorList>
    </citation>
    <scope>NUCLEOTIDE SEQUENCE [LARGE SCALE GENOMIC DNA]</scope>
    <source>
        <strain evidence="2 3">NRRL 1564</strain>
    </source>
</reference>
<keyword evidence="3" id="KW-1185">Reference proteome</keyword>
<sequence>MKCKTCEFECSSADLYFDHLLFDARHYELAQKQAKEEETRTKEVRRSRSIKRRSMLISA</sequence>
<name>A0A2G5B7T4_COERN</name>
<evidence type="ECO:0000313" key="2">
    <source>
        <dbReference type="EMBL" id="PIA15054.1"/>
    </source>
</evidence>
<evidence type="ECO:0000313" key="3">
    <source>
        <dbReference type="Proteomes" id="UP000242474"/>
    </source>
</evidence>
<dbReference type="EMBL" id="KZ303510">
    <property type="protein sequence ID" value="PIA15054.1"/>
    <property type="molecule type" value="Genomic_DNA"/>
</dbReference>
<feature type="region of interest" description="Disordered" evidence="1">
    <location>
        <begin position="36"/>
        <end position="59"/>
    </location>
</feature>
<organism evidence="2 3">
    <name type="scientific">Coemansia reversa (strain ATCC 12441 / NRRL 1564)</name>
    <dbReference type="NCBI Taxonomy" id="763665"/>
    <lineage>
        <taxon>Eukaryota</taxon>
        <taxon>Fungi</taxon>
        <taxon>Fungi incertae sedis</taxon>
        <taxon>Zoopagomycota</taxon>
        <taxon>Kickxellomycotina</taxon>
        <taxon>Kickxellomycetes</taxon>
        <taxon>Kickxellales</taxon>
        <taxon>Kickxellaceae</taxon>
        <taxon>Coemansia</taxon>
    </lineage>
</organism>
<proteinExistence type="predicted"/>
<feature type="compositionally biased region" description="Basic and acidic residues" evidence="1">
    <location>
        <begin position="36"/>
        <end position="46"/>
    </location>
</feature>
<gene>
    <name evidence="2" type="ORF">COEREDRAFT_82264</name>
</gene>
<evidence type="ECO:0000256" key="1">
    <source>
        <dbReference type="SAM" id="MobiDB-lite"/>
    </source>
</evidence>